<dbReference type="SMART" id="SM00387">
    <property type="entry name" value="HATPase_c"/>
    <property type="match status" value="1"/>
</dbReference>
<evidence type="ECO:0000256" key="8">
    <source>
        <dbReference type="ARBA" id="ARBA00022741"/>
    </source>
</evidence>
<evidence type="ECO:0000256" key="1">
    <source>
        <dbReference type="ARBA" id="ARBA00000085"/>
    </source>
</evidence>
<dbReference type="InterPro" id="IPR050398">
    <property type="entry name" value="HssS/ArlS-like"/>
</dbReference>
<dbReference type="SMART" id="SM00304">
    <property type="entry name" value="HAMP"/>
    <property type="match status" value="1"/>
</dbReference>
<dbReference type="SUPFAM" id="SSF158472">
    <property type="entry name" value="HAMP domain-like"/>
    <property type="match status" value="1"/>
</dbReference>
<evidence type="ECO:0000256" key="2">
    <source>
        <dbReference type="ARBA" id="ARBA00004651"/>
    </source>
</evidence>
<keyword evidence="18" id="KW-1185">Reference proteome</keyword>
<evidence type="ECO:0000256" key="5">
    <source>
        <dbReference type="ARBA" id="ARBA00022553"/>
    </source>
</evidence>
<evidence type="ECO:0000256" key="11">
    <source>
        <dbReference type="ARBA" id="ARBA00022989"/>
    </source>
</evidence>
<feature type="domain" description="HAMP" evidence="16">
    <location>
        <begin position="74"/>
        <end position="126"/>
    </location>
</feature>
<dbReference type="InterPro" id="IPR003661">
    <property type="entry name" value="HisK_dim/P_dom"/>
</dbReference>
<keyword evidence="13 14" id="KW-0472">Membrane</keyword>
<comment type="catalytic activity">
    <reaction evidence="1">
        <text>ATP + protein L-histidine = ADP + protein N-phospho-L-histidine.</text>
        <dbReference type="EC" id="2.7.13.3"/>
    </reaction>
</comment>
<dbReference type="PROSITE" id="PS50885">
    <property type="entry name" value="HAMP"/>
    <property type="match status" value="1"/>
</dbReference>
<dbReference type="RefSeq" id="WP_119549002.1">
    <property type="nucleotide sequence ID" value="NZ_QXIR01000035.1"/>
</dbReference>
<evidence type="ECO:0000256" key="6">
    <source>
        <dbReference type="ARBA" id="ARBA00022679"/>
    </source>
</evidence>
<dbReference type="Gene3D" id="6.10.340.10">
    <property type="match status" value="1"/>
</dbReference>
<keyword evidence="9 17" id="KW-0418">Kinase</keyword>
<dbReference type="InterPro" id="IPR003660">
    <property type="entry name" value="HAMP_dom"/>
</dbReference>
<keyword evidence="7 14" id="KW-0812">Transmembrane</keyword>
<dbReference type="GO" id="GO:0005886">
    <property type="term" value="C:plasma membrane"/>
    <property type="evidence" value="ECO:0007669"/>
    <property type="project" value="UniProtKB-SubCell"/>
</dbReference>
<dbReference type="Pfam" id="PF00672">
    <property type="entry name" value="HAMP"/>
    <property type="match status" value="1"/>
</dbReference>
<evidence type="ECO:0000313" key="18">
    <source>
        <dbReference type="Proteomes" id="UP000265801"/>
    </source>
</evidence>
<evidence type="ECO:0000256" key="3">
    <source>
        <dbReference type="ARBA" id="ARBA00012438"/>
    </source>
</evidence>
<evidence type="ECO:0000256" key="9">
    <source>
        <dbReference type="ARBA" id="ARBA00022777"/>
    </source>
</evidence>
<keyword evidence="4" id="KW-1003">Cell membrane</keyword>
<dbReference type="Gene3D" id="1.10.287.130">
    <property type="match status" value="1"/>
</dbReference>
<sequence length="360" mass="40503">MSIKKKLILSNIGMIVIPIACLLIVEIIAGYLLFYVFGGEAEGENLKFFLTLRFAAMIIILLLTNGLLTYFVSRSILVPIKNLSVAARKISDGDLDYSVRTEKKDELGDLSNTFEDMRLKLKEAGAVQKQYERNRQELVASISHDLKTPLTSIKGYVSGVQDGVANTPDKLHRYMEKIKKNAHEMDSMIDELFLYSKLDLEELEFRFEEVNLETFFADYIEELSFQLEKGKGKAELILEGEGFLVEGDREKLHRVVMNITQNSLKYMDKTLKEIRITLVSSEDEVQVEIRDNGCGVSEGDLSHIFERFYRTDASRNSATGGSGLGLSIAKKIIEGHGGWIWAESAPGTGTSIYFALKKVK</sequence>
<dbReference type="GO" id="GO:0000155">
    <property type="term" value="F:phosphorelay sensor kinase activity"/>
    <property type="evidence" value="ECO:0007669"/>
    <property type="project" value="InterPro"/>
</dbReference>
<keyword evidence="10" id="KW-0067">ATP-binding</keyword>
<dbReference type="GO" id="GO:0005524">
    <property type="term" value="F:ATP binding"/>
    <property type="evidence" value="ECO:0007669"/>
    <property type="project" value="UniProtKB-KW"/>
</dbReference>
<dbReference type="PANTHER" id="PTHR45528">
    <property type="entry name" value="SENSOR HISTIDINE KINASE CPXA"/>
    <property type="match status" value="1"/>
</dbReference>
<dbReference type="Pfam" id="PF02518">
    <property type="entry name" value="HATPase_c"/>
    <property type="match status" value="1"/>
</dbReference>
<dbReference type="Proteomes" id="UP000265801">
    <property type="component" value="Unassembled WGS sequence"/>
</dbReference>
<feature type="domain" description="Histidine kinase" evidence="15">
    <location>
        <begin position="141"/>
        <end position="360"/>
    </location>
</feature>
<dbReference type="Gene3D" id="3.30.565.10">
    <property type="entry name" value="Histidine kinase-like ATPase, C-terminal domain"/>
    <property type="match status" value="1"/>
</dbReference>
<evidence type="ECO:0000256" key="14">
    <source>
        <dbReference type="SAM" id="Phobius"/>
    </source>
</evidence>
<keyword evidence="6" id="KW-0808">Transferase</keyword>
<dbReference type="CDD" id="cd00075">
    <property type="entry name" value="HATPase"/>
    <property type="match status" value="1"/>
</dbReference>
<dbReference type="EMBL" id="QXIR01000035">
    <property type="protein sequence ID" value="RIW29207.1"/>
    <property type="molecule type" value="Genomic_DNA"/>
</dbReference>
<dbReference type="InterPro" id="IPR005467">
    <property type="entry name" value="His_kinase_dom"/>
</dbReference>
<organism evidence="17 18">
    <name type="scientific">Bacillus salacetis</name>
    <dbReference type="NCBI Taxonomy" id="2315464"/>
    <lineage>
        <taxon>Bacteria</taxon>
        <taxon>Bacillati</taxon>
        <taxon>Bacillota</taxon>
        <taxon>Bacilli</taxon>
        <taxon>Bacillales</taxon>
        <taxon>Bacillaceae</taxon>
        <taxon>Bacillus</taxon>
    </lineage>
</organism>
<comment type="caution">
    <text evidence="17">The sequence shown here is derived from an EMBL/GenBank/DDBJ whole genome shotgun (WGS) entry which is preliminary data.</text>
</comment>
<dbReference type="InterPro" id="IPR036890">
    <property type="entry name" value="HATPase_C_sf"/>
</dbReference>
<evidence type="ECO:0000256" key="7">
    <source>
        <dbReference type="ARBA" id="ARBA00022692"/>
    </source>
</evidence>
<name>A0A3A1QUX3_9BACI</name>
<dbReference type="InterPro" id="IPR036097">
    <property type="entry name" value="HisK_dim/P_sf"/>
</dbReference>
<dbReference type="PRINTS" id="PR00344">
    <property type="entry name" value="BCTRLSENSOR"/>
</dbReference>
<dbReference type="Pfam" id="PF00512">
    <property type="entry name" value="HisKA"/>
    <property type="match status" value="1"/>
</dbReference>
<dbReference type="OrthoDB" id="335833at2"/>
<keyword evidence="11 14" id="KW-1133">Transmembrane helix</keyword>
<dbReference type="PROSITE" id="PS50109">
    <property type="entry name" value="HIS_KIN"/>
    <property type="match status" value="1"/>
</dbReference>
<keyword evidence="8" id="KW-0547">Nucleotide-binding</keyword>
<evidence type="ECO:0000256" key="12">
    <source>
        <dbReference type="ARBA" id="ARBA00023012"/>
    </source>
</evidence>
<dbReference type="FunFam" id="3.30.565.10:FF:000006">
    <property type="entry name" value="Sensor histidine kinase WalK"/>
    <property type="match status" value="1"/>
</dbReference>
<dbReference type="SMART" id="SM00388">
    <property type="entry name" value="HisKA"/>
    <property type="match status" value="1"/>
</dbReference>
<dbReference type="InterPro" id="IPR004358">
    <property type="entry name" value="Sig_transdc_His_kin-like_C"/>
</dbReference>
<comment type="subcellular location">
    <subcellularLocation>
        <location evidence="2">Cell membrane</location>
        <topology evidence="2">Multi-pass membrane protein</topology>
    </subcellularLocation>
</comment>
<accession>A0A3A1QUX3</accession>
<proteinExistence type="predicted"/>
<dbReference type="AlphaFoldDB" id="A0A3A1QUX3"/>
<evidence type="ECO:0000256" key="10">
    <source>
        <dbReference type="ARBA" id="ARBA00022840"/>
    </source>
</evidence>
<keyword evidence="12" id="KW-0902">Two-component regulatory system</keyword>
<evidence type="ECO:0000313" key="17">
    <source>
        <dbReference type="EMBL" id="RIW29207.1"/>
    </source>
</evidence>
<dbReference type="SUPFAM" id="SSF55874">
    <property type="entry name" value="ATPase domain of HSP90 chaperone/DNA topoisomerase II/histidine kinase"/>
    <property type="match status" value="1"/>
</dbReference>
<reference evidence="17 18" key="1">
    <citation type="submission" date="2018-09" db="EMBL/GenBank/DDBJ databases">
        <title>Bacillus saliacetes sp. nov., isolated from Thai shrimp paste (Ka-pi).</title>
        <authorList>
            <person name="Daroonpunt R."/>
            <person name="Tanasupawat S."/>
            <person name="Yiamsombut S."/>
        </authorList>
    </citation>
    <scope>NUCLEOTIDE SEQUENCE [LARGE SCALE GENOMIC DNA]</scope>
    <source>
        <strain evidence="17 18">SKP7-4</strain>
    </source>
</reference>
<protein>
    <recommendedName>
        <fullName evidence="3">histidine kinase</fullName>
        <ecNumber evidence="3">2.7.13.3</ecNumber>
    </recommendedName>
</protein>
<dbReference type="InterPro" id="IPR003594">
    <property type="entry name" value="HATPase_dom"/>
</dbReference>
<evidence type="ECO:0000256" key="4">
    <source>
        <dbReference type="ARBA" id="ARBA00022475"/>
    </source>
</evidence>
<feature type="transmembrane region" description="Helical" evidence="14">
    <location>
        <begin position="12"/>
        <end position="36"/>
    </location>
</feature>
<dbReference type="SUPFAM" id="SSF47384">
    <property type="entry name" value="Homodimeric domain of signal transducing histidine kinase"/>
    <property type="match status" value="1"/>
</dbReference>
<evidence type="ECO:0000259" key="16">
    <source>
        <dbReference type="PROSITE" id="PS50885"/>
    </source>
</evidence>
<feature type="transmembrane region" description="Helical" evidence="14">
    <location>
        <begin position="48"/>
        <end position="72"/>
    </location>
</feature>
<dbReference type="CDD" id="cd06225">
    <property type="entry name" value="HAMP"/>
    <property type="match status" value="1"/>
</dbReference>
<dbReference type="CDD" id="cd00082">
    <property type="entry name" value="HisKA"/>
    <property type="match status" value="1"/>
</dbReference>
<keyword evidence="5" id="KW-0597">Phosphoprotein</keyword>
<dbReference type="PANTHER" id="PTHR45528:SF1">
    <property type="entry name" value="SENSOR HISTIDINE KINASE CPXA"/>
    <property type="match status" value="1"/>
</dbReference>
<dbReference type="EC" id="2.7.13.3" evidence="3"/>
<evidence type="ECO:0000256" key="13">
    <source>
        <dbReference type="ARBA" id="ARBA00023136"/>
    </source>
</evidence>
<gene>
    <name evidence="17" type="ORF">D3H55_19625</name>
</gene>
<evidence type="ECO:0000259" key="15">
    <source>
        <dbReference type="PROSITE" id="PS50109"/>
    </source>
</evidence>
<dbReference type="FunFam" id="1.10.287.130:FF:000001">
    <property type="entry name" value="Two-component sensor histidine kinase"/>
    <property type="match status" value="1"/>
</dbReference>